<dbReference type="PANTHER" id="PTHR22975:SF23">
    <property type="entry name" value="F6D8.33-RELATED"/>
    <property type="match status" value="1"/>
</dbReference>
<dbReference type="Pfam" id="PF04780">
    <property type="entry name" value="DUF629"/>
    <property type="match status" value="1"/>
</dbReference>
<proteinExistence type="predicted"/>
<dbReference type="OrthoDB" id="205782at2759"/>
<dbReference type="Gramene" id="KFK23929">
    <property type="protein sequence ID" value="KFK23929"/>
    <property type="gene ID" value="AALP_AAs65508U000100"/>
</dbReference>
<dbReference type="GO" id="GO:0016787">
    <property type="term" value="F:hydrolase activity"/>
    <property type="evidence" value="ECO:0007669"/>
    <property type="project" value="UniProtKB-KW"/>
</dbReference>
<keyword evidence="1" id="KW-0833">Ubl conjugation pathway</keyword>
<dbReference type="InterPro" id="IPR052398">
    <property type="entry name" value="Ubiquitin_hydrolase_53/54"/>
</dbReference>
<reference evidence="6" key="1">
    <citation type="journal article" date="2015" name="Nat. Plants">
        <title>Genome expansion of Arabis alpina linked with retrotransposition and reduced symmetric DNA methylation.</title>
        <authorList>
            <person name="Willing E.M."/>
            <person name="Rawat V."/>
            <person name="Mandakova T."/>
            <person name="Maumus F."/>
            <person name="James G.V."/>
            <person name="Nordstroem K.J."/>
            <person name="Becker C."/>
            <person name="Warthmann N."/>
            <person name="Chica C."/>
            <person name="Szarzynska B."/>
            <person name="Zytnicki M."/>
            <person name="Albani M.C."/>
            <person name="Kiefer C."/>
            <person name="Bergonzi S."/>
            <person name="Castaings L."/>
            <person name="Mateos J.L."/>
            <person name="Berns M.C."/>
            <person name="Bujdoso N."/>
            <person name="Piofczyk T."/>
            <person name="de Lorenzo L."/>
            <person name="Barrero-Sicilia C."/>
            <person name="Mateos I."/>
            <person name="Piednoel M."/>
            <person name="Hagmann J."/>
            <person name="Chen-Min-Tao R."/>
            <person name="Iglesias-Fernandez R."/>
            <person name="Schuster S.C."/>
            <person name="Alonso-Blanco C."/>
            <person name="Roudier F."/>
            <person name="Carbonero P."/>
            <person name="Paz-Ares J."/>
            <person name="Davis S.J."/>
            <person name="Pecinka A."/>
            <person name="Quesneville H."/>
            <person name="Colot V."/>
            <person name="Lysak M.A."/>
            <person name="Weigel D."/>
            <person name="Coupland G."/>
            <person name="Schneeberger K."/>
        </authorList>
    </citation>
    <scope>NUCLEOTIDE SEQUENCE [LARGE SCALE GENOMIC DNA]</scope>
    <source>
        <strain evidence="6">cv. Pajares</strain>
    </source>
</reference>
<dbReference type="InterPro" id="IPR006865">
    <property type="entry name" value="DUF629"/>
</dbReference>
<evidence type="ECO:0000256" key="3">
    <source>
        <dbReference type="SAM" id="MobiDB-lite"/>
    </source>
</evidence>
<keyword evidence="6" id="KW-1185">Reference proteome</keyword>
<dbReference type="AlphaFoldDB" id="A0A087G227"/>
<organism evidence="5 6">
    <name type="scientific">Arabis alpina</name>
    <name type="common">Alpine rock-cress</name>
    <dbReference type="NCBI Taxonomy" id="50452"/>
    <lineage>
        <taxon>Eukaryota</taxon>
        <taxon>Viridiplantae</taxon>
        <taxon>Streptophyta</taxon>
        <taxon>Embryophyta</taxon>
        <taxon>Tracheophyta</taxon>
        <taxon>Spermatophyta</taxon>
        <taxon>Magnoliopsida</taxon>
        <taxon>eudicotyledons</taxon>
        <taxon>Gunneridae</taxon>
        <taxon>Pentapetalae</taxon>
        <taxon>rosids</taxon>
        <taxon>malvids</taxon>
        <taxon>Brassicales</taxon>
        <taxon>Brassicaceae</taxon>
        <taxon>Arabideae</taxon>
        <taxon>Arabis</taxon>
    </lineage>
</organism>
<accession>A0A087G227</accession>
<name>A0A087G227_ARAAL</name>
<feature type="compositionally biased region" description="Basic residues" evidence="3">
    <location>
        <begin position="276"/>
        <end position="286"/>
    </location>
</feature>
<dbReference type="eggNOG" id="KOG1887">
    <property type="taxonomic scope" value="Eukaryota"/>
</dbReference>
<evidence type="ECO:0000313" key="5">
    <source>
        <dbReference type="EMBL" id="KFK23929.1"/>
    </source>
</evidence>
<feature type="domain" description="DUF629" evidence="4">
    <location>
        <begin position="18"/>
        <end position="157"/>
    </location>
</feature>
<evidence type="ECO:0000256" key="1">
    <source>
        <dbReference type="ARBA" id="ARBA00022786"/>
    </source>
</evidence>
<gene>
    <name evidence="5" type="ORF">AALP_AAs65508U000100</name>
</gene>
<evidence type="ECO:0000313" key="6">
    <source>
        <dbReference type="Proteomes" id="UP000029120"/>
    </source>
</evidence>
<evidence type="ECO:0000256" key="2">
    <source>
        <dbReference type="ARBA" id="ARBA00022801"/>
    </source>
</evidence>
<evidence type="ECO:0000259" key="4">
    <source>
        <dbReference type="Pfam" id="PF04780"/>
    </source>
</evidence>
<keyword evidence="2" id="KW-0378">Hydrolase</keyword>
<protein>
    <recommendedName>
        <fullName evidence="4">DUF629 domain-containing protein</fullName>
    </recommendedName>
</protein>
<feature type="compositionally biased region" description="Basic and acidic residues" evidence="3">
    <location>
        <begin position="293"/>
        <end position="302"/>
    </location>
</feature>
<dbReference type="PANTHER" id="PTHR22975">
    <property type="entry name" value="UBIQUITIN SPECIFIC PROTEINASE"/>
    <property type="match status" value="1"/>
</dbReference>
<feature type="region of interest" description="Disordered" evidence="3">
    <location>
        <begin position="273"/>
        <end position="344"/>
    </location>
</feature>
<feature type="compositionally biased region" description="Acidic residues" evidence="3">
    <location>
        <begin position="323"/>
        <end position="336"/>
    </location>
</feature>
<dbReference type="Proteomes" id="UP000029120">
    <property type="component" value="Unassembled WGS sequence"/>
</dbReference>
<dbReference type="EMBL" id="KL973680">
    <property type="protein sequence ID" value="KFK23929.1"/>
    <property type="molecule type" value="Genomic_DNA"/>
</dbReference>
<sequence>MMRVPFIFVVPHDFGPCFLETPQSICFLECNDLIHIRDILENINCERDDGTDLVCRAVDSFLSRTRVKEKIDFDREFSVLLVDKRLLKSNCVPFDDVVTINVLDPDKHYANAQAKGDDIISWLVDDPSVDKIFPRPIREHNLDIWLAVPRAVQFTLRDVLGRASHPIYDFSTLEDCLNLIRERKSLSDDLVLESILILKLMVTYKGLLMDSWILRIDNSRTRLLDNLTRLPVFDNRTYMLRLLKPFMLAGIQIMEPPAKSDAAEADVLLKESLSEKKKKNKNRKRPSTSMPRPLDKIVEHEPSVNLAPEGTSPSLEMVKEVSVDPEEDTLASDNQEEASKVDHDMPKMHEEDSLPKHLDSALGEAVATYNYAFDMTLKALLNTKVLKEDLKHNGQPFHGEQVPCSLQNFFTDFGAEKIKEDGIYRVRLSDLLASLKEVNPMSNDAAEVGSCEEEHICLAYEKTRWFNLRRESFEGEVVGNWKNVVKFCEERKVRPEILLIWIEYVDTLIDGEYWKNLLYLHDRCGNNGLQVQYHRRLLLRL</sequence>